<dbReference type="GO" id="GO:0005886">
    <property type="term" value="C:plasma membrane"/>
    <property type="evidence" value="ECO:0007669"/>
    <property type="project" value="UniProtKB-SubCell"/>
</dbReference>
<dbReference type="GO" id="GO:0009306">
    <property type="term" value="P:protein secretion"/>
    <property type="evidence" value="ECO:0007669"/>
    <property type="project" value="InterPro"/>
</dbReference>
<dbReference type="SUPFAM" id="SSF160544">
    <property type="entry name" value="EscU C-terminal domain-like"/>
    <property type="match status" value="1"/>
</dbReference>
<keyword evidence="5 12" id="KW-1003">Cell membrane</keyword>
<keyword evidence="8 12" id="KW-0653">Protein transport</keyword>
<feature type="transmembrane region" description="Helical" evidence="12">
    <location>
        <begin position="191"/>
        <end position="217"/>
    </location>
</feature>
<dbReference type="Pfam" id="PF01312">
    <property type="entry name" value="Bac_export_2"/>
    <property type="match status" value="1"/>
</dbReference>
<organism evidence="13 14">
    <name type="scientific">Chryseomicrobium excrementi</name>
    <dbReference type="NCBI Taxonomy" id="2041346"/>
    <lineage>
        <taxon>Bacteria</taxon>
        <taxon>Bacillati</taxon>
        <taxon>Bacillota</taxon>
        <taxon>Bacilli</taxon>
        <taxon>Bacillales</taxon>
        <taxon>Caryophanaceae</taxon>
        <taxon>Chryseomicrobium</taxon>
    </lineage>
</organism>
<comment type="caution">
    <text evidence="13">The sequence shown here is derived from an EMBL/GenBank/DDBJ whole genome shotgun (WGS) entry which is preliminary data.</text>
</comment>
<keyword evidence="13" id="KW-0966">Cell projection</keyword>
<dbReference type="GO" id="GO:0044780">
    <property type="term" value="P:bacterial-type flagellum assembly"/>
    <property type="evidence" value="ECO:0007669"/>
    <property type="project" value="InterPro"/>
</dbReference>
<keyword evidence="10 12" id="KW-0472">Membrane</keyword>
<reference evidence="13 14" key="1">
    <citation type="submission" date="2017-10" db="EMBL/GenBank/DDBJ databases">
        <title>Draft genome of Chryseomicrobium casticus sp. nov.</title>
        <authorList>
            <person name="Chakraborty R."/>
            <person name="Saha T."/>
        </authorList>
    </citation>
    <scope>NUCLEOTIDE SEQUENCE [LARGE SCALE GENOMIC DNA]</scope>
    <source>
        <strain evidence="13 14">ET03</strain>
    </source>
</reference>
<name>A0A2M9F0R1_9BACL</name>
<keyword evidence="7 12" id="KW-1005">Bacterial flagellum biogenesis</keyword>
<evidence type="ECO:0000313" key="14">
    <source>
        <dbReference type="Proteomes" id="UP000228680"/>
    </source>
</evidence>
<protein>
    <recommendedName>
        <fullName evidence="3 12">Flagellar biosynthetic protein FlhB</fullName>
    </recommendedName>
</protein>
<dbReference type="OrthoDB" id="9807950at2"/>
<feature type="transmembrane region" description="Helical" evidence="12">
    <location>
        <begin position="144"/>
        <end position="171"/>
    </location>
</feature>
<evidence type="ECO:0000313" key="13">
    <source>
        <dbReference type="EMBL" id="PJK17052.1"/>
    </source>
</evidence>
<evidence type="ECO:0000256" key="9">
    <source>
        <dbReference type="ARBA" id="ARBA00022989"/>
    </source>
</evidence>
<keyword evidence="14" id="KW-1185">Reference proteome</keyword>
<keyword evidence="11 12" id="KW-1006">Bacterial flagellum protein export</keyword>
<keyword evidence="13" id="KW-0969">Cilium</keyword>
<keyword evidence="6 12" id="KW-0812">Transmembrane</keyword>
<dbReference type="AlphaFoldDB" id="A0A2M9F0R1"/>
<comment type="similarity">
    <text evidence="2 12">Belongs to the type III secretion exporter family.</text>
</comment>
<dbReference type="InterPro" id="IPR029025">
    <property type="entry name" value="T3SS_substrate_exporter_C"/>
</dbReference>
<keyword evidence="4 12" id="KW-0813">Transport</keyword>
<evidence type="ECO:0000256" key="8">
    <source>
        <dbReference type="ARBA" id="ARBA00022927"/>
    </source>
</evidence>
<evidence type="ECO:0000256" key="12">
    <source>
        <dbReference type="RuleBase" id="RU364091"/>
    </source>
</evidence>
<accession>A0A2M9F0R1</accession>
<dbReference type="PANTHER" id="PTHR30531:SF12">
    <property type="entry name" value="FLAGELLAR BIOSYNTHETIC PROTEIN FLHB"/>
    <property type="match status" value="1"/>
</dbReference>
<dbReference type="NCBIfam" id="TIGR00328">
    <property type="entry name" value="flhB"/>
    <property type="match status" value="1"/>
</dbReference>
<dbReference type="Gene3D" id="3.40.1690.10">
    <property type="entry name" value="secretion proteins EscU"/>
    <property type="match status" value="1"/>
</dbReference>
<sequence>MTRLQLDLQFFSGEKTEKATPQKRQESRKKGEVAKSQEVPSAFILFGAVLALYFLGEWYLERLLNLFQFAFQELFSSTLTVQNVPELVNELILEVVLLAAPIFVIAVVFGIGGTFVQIGFLFAPEAVMAKLSRINPLSGAKKIFSLRALVELVKSILKVAVIGSAAGLILWSNRDALMGLSHLPIRQATAVIGQLTFQLIVTVSIILVVLAIADYMYQKYEFEKQIRMSKQDLKDEYKKTEGDPLIKSKIKEKQRQMSLNRMIQDLPRADVLITNPTHFAVALAYDSETMDAPTVIALGQDFQALKLREKAKEFRITIVENKPLARALYAQTEIGDPVPEELFGAVAEILAYVYRINGKLKGGRSTS</sequence>
<dbReference type="RefSeq" id="WP_100353598.1">
    <property type="nucleotide sequence ID" value="NZ_PCGR01000002.1"/>
</dbReference>
<dbReference type="PRINTS" id="PR00950">
    <property type="entry name" value="TYPE3IMSPROT"/>
</dbReference>
<proteinExistence type="inferred from homology"/>
<evidence type="ECO:0000256" key="5">
    <source>
        <dbReference type="ARBA" id="ARBA00022475"/>
    </source>
</evidence>
<comment type="function">
    <text evidence="12">Required for formation of the rod structure in the basal body of the flagellar apparatus. Together with FliI and FliH, may constitute the export apparatus of flagellin.</text>
</comment>
<evidence type="ECO:0000256" key="2">
    <source>
        <dbReference type="ARBA" id="ARBA00010690"/>
    </source>
</evidence>
<dbReference type="PANTHER" id="PTHR30531">
    <property type="entry name" value="FLAGELLAR BIOSYNTHETIC PROTEIN FLHB"/>
    <property type="match status" value="1"/>
</dbReference>
<dbReference type="Proteomes" id="UP000228680">
    <property type="component" value="Unassembled WGS sequence"/>
</dbReference>
<keyword evidence="9 12" id="KW-1133">Transmembrane helix</keyword>
<feature type="transmembrane region" description="Helical" evidence="12">
    <location>
        <begin position="39"/>
        <end position="60"/>
    </location>
</feature>
<evidence type="ECO:0000256" key="7">
    <source>
        <dbReference type="ARBA" id="ARBA00022795"/>
    </source>
</evidence>
<dbReference type="InterPro" id="IPR006135">
    <property type="entry name" value="T3SS_substrate_exporter"/>
</dbReference>
<keyword evidence="13" id="KW-0282">Flagellum</keyword>
<comment type="subcellular location">
    <subcellularLocation>
        <location evidence="1">Cell membrane</location>
        <topology evidence="1">Multi-pass membrane protein</topology>
    </subcellularLocation>
</comment>
<dbReference type="InterPro" id="IPR006136">
    <property type="entry name" value="FlhB"/>
</dbReference>
<dbReference type="EMBL" id="PCGR01000002">
    <property type="protein sequence ID" value="PJK17052.1"/>
    <property type="molecule type" value="Genomic_DNA"/>
</dbReference>
<evidence type="ECO:0000256" key="4">
    <source>
        <dbReference type="ARBA" id="ARBA00022448"/>
    </source>
</evidence>
<evidence type="ECO:0000256" key="3">
    <source>
        <dbReference type="ARBA" id="ARBA00021622"/>
    </source>
</evidence>
<evidence type="ECO:0000256" key="1">
    <source>
        <dbReference type="ARBA" id="ARBA00004651"/>
    </source>
</evidence>
<feature type="transmembrane region" description="Helical" evidence="12">
    <location>
        <begin position="95"/>
        <end position="123"/>
    </location>
</feature>
<evidence type="ECO:0000256" key="6">
    <source>
        <dbReference type="ARBA" id="ARBA00022692"/>
    </source>
</evidence>
<gene>
    <name evidence="12 13" type="primary">flhB</name>
    <name evidence="13" type="ORF">CQS04_07815</name>
</gene>
<evidence type="ECO:0000256" key="10">
    <source>
        <dbReference type="ARBA" id="ARBA00023136"/>
    </source>
</evidence>
<evidence type="ECO:0000256" key="11">
    <source>
        <dbReference type="ARBA" id="ARBA00023225"/>
    </source>
</evidence>